<gene>
    <name evidence="7" type="ORF">DH2020_031920</name>
</gene>
<reference evidence="7 8" key="1">
    <citation type="journal article" date="2021" name="Comput. Struct. Biotechnol. J.">
        <title>De novo genome assembly of the potent medicinal plant Rehmannia glutinosa using nanopore technology.</title>
        <authorList>
            <person name="Ma L."/>
            <person name="Dong C."/>
            <person name="Song C."/>
            <person name="Wang X."/>
            <person name="Zheng X."/>
            <person name="Niu Y."/>
            <person name="Chen S."/>
            <person name="Feng W."/>
        </authorList>
    </citation>
    <scope>NUCLEOTIDE SEQUENCE [LARGE SCALE GENOMIC DNA]</scope>
    <source>
        <strain evidence="7">DH-2019</strain>
    </source>
</reference>
<keyword evidence="5" id="KW-0539">Nucleus</keyword>
<name>A0ABR0VGJ8_REHGL</name>
<keyword evidence="4" id="KW-0804">Transcription</keyword>
<evidence type="ECO:0000256" key="4">
    <source>
        <dbReference type="ARBA" id="ARBA00023163"/>
    </source>
</evidence>
<evidence type="ECO:0000313" key="7">
    <source>
        <dbReference type="EMBL" id="KAK6134297.1"/>
    </source>
</evidence>
<comment type="caution">
    <text evidence="7">The sequence shown here is derived from an EMBL/GenBank/DDBJ whole genome shotgun (WGS) entry which is preliminary data.</text>
</comment>
<dbReference type="Proteomes" id="UP001318860">
    <property type="component" value="Unassembled WGS sequence"/>
</dbReference>
<dbReference type="EMBL" id="JABTTQ020001165">
    <property type="protein sequence ID" value="KAK6134297.1"/>
    <property type="molecule type" value="Genomic_DNA"/>
</dbReference>
<accession>A0ABR0VGJ8</accession>
<proteinExistence type="inferred from homology"/>
<evidence type="ECO:0000256" key="2">
    <source>
        <dbReference type="ARBA" id="ARBA00010222"/>
    </source>
</evidence>
<dbReference type="PANTHER" id="PTHR12691:SF10">
    <property type="entry name" value="MEDIATOR OF RNA POLYMERASE II TRANSCRIPTION SUBUNIT 23"/>
    <property type="match status" value="1"/>
</dbReference>
<organism evidence="7 8">
    <name type="scientific">Rehmannia glutinosa</name>
    <name type="common">Chinese foxglove</name>
    <dbReference type="NCBI Taxonomy" id="99300"/>
    <lineage>
        <taxon>Eukaryota</taxon>
        <taxon>Viridiplantae</taxon>
        <taxon>Streptophyta</taxon>
        <taxon>Embryophyta</taxon>
        <taxon>Tracheophyta</taxon>
        <taxon>Spermatophyta</taxon>
        <taxon>Magnoliopsida</taxon>
        <taxon>eudicotyledons</taxon>
        <taxon>Gunneridae</taxon>
        <taxon>Pentapetalae</taxon>
        <taxon>asterids</taxon>
        <taxon>lamiids</taxon>
        <taxon>Lamiales</taxon>
        <taxon>Orobanchaceae</taxon>
        <taxon>Rehmannieae</taxon>
        <taxon>Rehmannia</taxon>
    </lineage>
</organism>
<evidence type="ECO:0000256" key="1">
    <source>
        <dbReference type="ARBA" id="ARBA00004123"/>
    </source>
</evidence>
<dbReference type="InterPro" id="IPR021629">
    <property type="entry name" value="Mediator_Med23"/>
</dbReference>
<sequence length="516" mass="57656">MMQRVPTPGPPTQPFSEMEQLNNTQQQQRASSSSSSRAHHFHPARPAILDLFNLYLGRNVRQKSDESVREPPNKTQKRVIAINRELPPPNEQFVFDFEQIQSQLPDQEQLRAVTESVLISLVIQCSSHTPRAEFLLFAVHSLFNIGCINWDAFLPSLLSSVSSAEIPVVQGGQTVVAVASAASSQSAVLPTSNGVPNSTNFQSLSPASPLPSIHGVGSPTQSAAEPSSCATLSPMKSNDVICNGQQSARPNLSVRENAISSLRQLSCKIILIGLESNLMPVTRAEIFNHMLNWLVNWDQKQQGVDEFDSAKFWKPDKALMEWLHNCLDVIWLLVEDNKCRVPFYELIRSGLQFIENIPDDEALFTLILEIHRRRDVMATHMQMLDQHLHCPTFGTPRLLPQATTNISGETVTNMRYSPITYPSVLGEPLHGEELAASIQRGSLDWERALRCLRHAFRNTPSPDWWRRVLLLAPCHRLHAQGPTPGAVFTSEMISEATIDRIVELLKLTNSGKISFF</sequence>
<dbReference type="PANTHER" id="PTHR12691">
    <property type="entry name" value="MEDIATOR OF RNA POLYMERASE II TRANSCRIPTION SUBUNIT 23"/>
    <property type="match status" value="1"/>
</dbReference>
<comment type="similarity">
    <text evidence="2">Belongs to the Mediator complex subunit 23 family.</text>
</comment>
<feature type="compositionally biased region" description="Low complexity" evidence="6">
    <location>
        <begin position="25"/>
        <end position="36"/>
    </location>
</feature>
<evidence type="ECO:0000313" key="8">
    <source>
        <dbReference type="Proteomes" id="UP001318860"/>
    </source>
</evidence>
<feature type="region of interest" description="Disordered" evidence="6">
    <location>
        <begin position="1"/>
        <end position="40"/>
    </location>
</feature>
<evidence type="ECO:0000256" key="3">
    <source>
        <dbReference type="ARBA" id="ARBA00023015"/>
    </source>
</evidence>
<evidence type="ECO:0008006" key="9">
    <source>
        <dbReference type="Google" id="ProtNLM"/>
    </source>
</evidence>
<keyword evidence="8" id="KW-1185">Reference proteome</keyword>
<comment type="subcellular location">
    <subcellularLocation>
        <location evidence="1">Nucleus</location>
    </subcellularLocation>
</comment>
<evidence type="ECO:0000256" key="5">
    <source>
        <dbReference type="ARBA" id="ARBA00023242"/>
    </source>
</evidence>
<keyword evidence="3" id="KW-0805">Transcription regulation</keyword>
<evidence type="ECO:0000256" key="6">
    <source>
        <dbReference type="SAM" id="MobiDB-lite"/>
    </source>
</evidence>
<protein>
    <recommendedName>
        <fullName evidence="9">Mediator of RNA polymerase II transcription subunit 23</fullName>
    </recommendedName>
</protein>